<accession>A0A9D4GMA6</accession>
<organism evidence="1 2">
    <name type="scientific">Dreissena polymorpha</name>
    <name type="common">Zebra mussel</name>
    <name type="synonym">Mytilus polymorpha</name>
    <dbReference type="NCBI Taxonomy" id="45954"/>
    <lineage>
        <taxon>Eukaryota</taxon>
        <taxon>Metazoa</taxon>
        <taxon>Spiralia</taxon>
        <taxon>Lophotrochozoa</taxon>
        <taxon>Mollusca</taxon>
        <taxon>Bivalvia</taxon>
        <taxon>Autobranchia</taxon>
        <taxon>Heteroconchia</taxon>
        <taxon>Euheterodonta</taxon>
        <taxon>Imparidentia</taxon>
        <taxon>Neoheterodontei</taxon>
        <taxon>Myida</taxon>
        <taxon>Dreissenoidea</taxon>
        <taxon>Dreissenidae</taxon>
        <taxon>Dreissena</taxon>
    </lineage>
</organism>
<protein>
    <submittedName>
        <fullName evidence="1">Uncharacterized protein</fullName>
    </submittedName>
</protein>
<dbReference type="AlphaFoldDB" id="A0A9D4GMA6"/>
<proteinExistence type="predicted"/>
<reference evidence="1" key="1">
    <citation type="journal article" date="2019" name="bioRxiv">
        <title>The Genome of the Zebra Mussel, Dreissena polymorpha: A Resource for Invasive Species Research.</title>
        <authorList>
            <person name="McCartney M.A."/>
            <person name="Auch B."/>
            <person name="Kono T."/>
            <person name="Mallez S."/>
            <person name="Zhang Y."/>
            <person name="Obille A."/>
            <person name="Becker A."/>
            <person name="Abrahante J.E."/>
            <person name="Garbe J."/>
            <person name="Badalamenti J.P."/>
            <person name="Herman A."/>
            <person name="Mangelson H."/>
            <person name="Liachko I."/>
            <person name="Sullivan S."/>
            <person name="Sone E.D."/>
            <person name="Koren S."/>
            <person name="Silverstein K.A.T."/>
            <person name="Beckman K.B."/>
            <person name="Gohl D.M."/>
        </authorList>
    </citation>
    <scope>NUCLEOTIDE SEQUENCE</scope>
    <source>
        <strain evidence="1">Duluth1</strain>
        <tissue evidence="1">Whole animal</tissue>
    </source>
</reference>
<keyword evidence="2" id="KW-1185">Reference proteome</keyword>
<comment type="caution">
    <text evidence="1">The sequence shown here is derived from an EMBL/GenBank/DDBJ whole genome shotgun (WGS) entry which is preliminary data.</text>
</comment>
<reference evidence="1" key="2">
    <citation type="submission" date="2020-11" db="EMBL/GenBank/DDBJ databases">
        <authorList>
            <person name="McCartney M.A."/>
            <person name="Auch B."/>
            <person name="Kono T."/>
            <person name="Mallez S."/>
            <person name="Becker A."/>
            <person name="Gohl D.M."/>
            <person name="Silverstein K.A.T."/>
            <person name="Koren S."/>
            <person name="Bechman K.B."/>
            <person name="Herman A."/>
            <person name="Abrahante J.E."/>
            <person name="Garbe J."/>
        </authorList>
    </citation>
    <scope>NUCLEOTIDE SEQUENCE</scope>
    <source>
        <strain evidence="1">Duluth1</strain>
        <tissue evidence="1">Whole animal</tissue>
    </source>
</reference>
<dbReference type="Proteomes" id="UP000828390">
    <property type="component" value="Unassembled WGS sequence"/>
</dbReference>
<gene>
    <name evidence="1" type="ORF">DPMN_121194</name>
</gene>
<evidence type="ECO:0000313" key="1">
    <source>
        <dbReference type="EMBL" id="KAH3819458.1"/>
    </source>
</evidence>
<evidence type="ECO:0000313" key="2">
    <source>
        <dbReference type="Proteomes" id="UP000828390"/>
    </source>
</evidence>
<dbReference type="EMBL" id="JAIWYP010000005">
    <property type="protein sequence ID" value="KAH3819458.1"/>
    <property type="molecule type" value="Genomic_DNA"/>
</dbReference>
<name>A0A9D4GMA6_DREPO</name>
<sequence>MTTKLSKFVGSYDFSTEPNDVSTNFDESTIKILENEQGKVWTATDRRDLVRSATNQYDQTTNPLRFGTIKYDAT</sequence>